<sequence>MGAGVGAAAGQARDVTAAARSGRQAAVTSRSAPCMCRPPSLAASYATSLFKHGRERRTRPIGPIPALNVTIM</sequence>
<proteinExistence type="predicted"/>
<gene>
    <name evidence="1" type="ORF">BINO364_LOCUS4054</name>
</gene>
<dbReference type="Proteomes" id="UP000838878">
    <property type="component" value="Chromosome 12"/>
</dbReference>
<name>A0A8J9Y4V7_9NEOP</name>
<dbReference type="EMBL" id="OV170232">
    <property type="protein sequence ID" value="CAH0717449.1"/>
    <property type="molecule type" value="Genomic_DNA"/>
</dbReference>
<reference evidence="1" key="1">
    <citation type="submission" date="2021-12" db="EMBL/GenBank/DDBJ databases">
        <authorList>
            <person name="Martin H S."/>
        </authorList>
    </citation>
    <scope>NUCLEOTIDE SEQUENCE</scope>
</reference>
<evidence type="ECO:0000313" key="2">
    <source>
        <dbReference type="Proteomes" id="UP000838878"/>
    </source>
</evidence>
<accession>A0A8J9Y4V7</accession>
<feature type="non-terminal residue" evidence="1">
    <location>
        <position position="72"/>
    </location>
</feature>
<dbReference type="AlphaFoldDB" id="A0A8J9Y4V7"/>
<protein>
    <submittedName>
        <fullName evidence="1">Uncharacterized protein</fullName>
    </submittedName>
</protein>
<keyword evidence="2" id="KW-1185">Reference proteome</keyword>
<evidence type="ECO:0000313" key="1">
    <source>
        <dbReference type="EMBL" id="CAH0717449.1"/>
    </source>
</evidence>
<organism evidence="1 2">
    <name type="scientific">Brenthis ino</name>
    <name type="common">lesser marbled fritillary</name>
    <dbReference type="NCBI Taxonomy" id="405034"/>
    <lineage>
        <taxon>Eukaryota</taxon>
        <taxon>Metazoa</taxon>
        <taxon>Ecdysozoa</taxon>
        <taxon>Arthropoda</taxon>
        <taxon>Hexapoda</taxon>
        <taxon>Insecta</taxon>
        <taxon>Pterygota</taxon>
        <taxon>Neoptera</taxon>
        <taxon>Endopterygota</taxon>
        <taxon>Lepidoptera</taxon>
        <taxon>Glossata</taxon>
        <taxon>Ditrysia</taxon>
        <taxon>Papilionoidea</taxon>
        <taxon>Nymphalidae</taxon>
        <taxon>Heliconiinae</taxon>
        <taxon>Argynnini</taxon>
        <taxon>Brenthis</taxon>
    </lineage>
</organism>